<dbReference type="GO" id="GO:0005886">
    <property type="term" value="C:plasma membrane"/>
    <property type="evidence" value="ECO:0007669"/>
    <property type="project" value="UniProtKB-SubCell"/>
</dbReference>
<evidence type="ECO:0000256" key="9">
    <source>
        <dbReference type="HAMAP-Rule" id="MF_01148"/>
    </source>
</evidence>
<evidence type="ECO:0000256" key="5">
    <source>
        <dbReference type="ARBA" id="ARBA00022692"/>
    </source>
</evidence>
<proteinExistence type="inferred from homology"/>
<feature type="transmembrane region" description="Helical" evidence="9">
    <location>
        <begin position="127"/>
        <end position="152"/>
    </location>
</feature>
<dbReference type="HAMAP" id="MF_01148">
    <property type="entry name" value="Lnt"/>
    <property type="match status" value="1"/>
</dbReference>
<comment type="similarity">
    <text evidence="2 9">Belongs to the CN hydrolase family. Apolipoprotein N-acyltransferase subfamily.</text>
</comment>
<evidence type="ECO:0000256" key="8">
    <source>
        <dbReference type="ARBA" id="ARBA00023315"/>
    </source>
</evidence>
<dbReference type="EC" id="2.3.1.269" evidence="9"/>
<feature type="transmembrane region" description="Helical" evidence="9">
    <location>
        <begin position="192"/>
        <end position="209"/>
    </location>
</feature>
<evidence type="ECO:0000256" key="2">
    <source>
        <dbReference type="ARBA" id="ARBA00010065"/>
    </source>
</evidence>
<dbReference type="GO" id="GO:0016410">
    <property type="term" value="F:N-acyltransferase activity"/>
    <property type="evidence" value="ECO:0007669"/>
    <property type="project" value="UniProtKB-UniRule"/>
</dbReference>
<dbReference type="GO" id="GO:0042158">
    <property type="term" value="P:lipoprotein biosynthetic process"/>
    <property type="evidence" value="ECO:0007669"/>
    <property type="project" value="UniProtKB-UniRule"/>
</dbReference>
<dbReference type="Gene3D" id="3.60.110.10">
    <property type="entry name" value="Carbon-nitrogen hydrolase"/>
    <property type="match status" value="1"/>
</dbReference>
<keyword evidence="12" id="KW-1185">Reference proteome</keyword>
<dbReference type="KEGG" id="fes:HER31_03110"/>
<dbReference type="RefSeq" id="WP_168659220.1">
    <property type="nucleotide sequence ID" value="NZ_CP051180.1"/>
</dbReference>
<dbReference type="EMBL" id="CP051180">
    <property type="protein sequence ID" value="QIZ75959.1"/>
    <property type="molecule type" value="Genomic_DNA"/>
</dbReference>
<feature type="transmembrane region" description="Helical" evidence="9">
    <location>
        <begin position="59"/>
        <end position="78"/>
    </location>
</feature>
<dbReference type="PANTHER" id="PTHR38686:SF1">
    <property type="entry name" value="APOLIPOPROTEIN N-ACYLTRANSFERASE"/>
    <property type="match status" value="1"/>
</dbReference>
<keyword evidence="6 9" id="KW-1133">Transmembrane helix</keyword>
<evidence type="ECO:0000313" key="12">
    <source>
        <dbReference type="Proteomes" id="UP000501602"/>
    </source>
</evidence>
<dbReference type="Pfam" id="PF20154">
    <property type="entry name" value="LNT_N"/>
    <property type="match status" value="1"/>
</dbReference>
<name>A0A6H1UBD7_9GAMM</name>
<dbReference type="InterPro" id="IPR036526">
    <property type="entry name" value="C-N_Hydrolase_sf"/>
</dbReference>
<dbReference type="SUPFAM" id="SSF56317">
    <property type="entry name" value="Carbon-nitrogen hydrolase"/>
    <property type="match status" value="1"/>
</dbReference>
<feature type="transmembrane region" description="Helical" evidence="9">
    <location>
        <begin position="9"/>
        <end position="30"/>
    </location>
</feature>
<dbReference type="InterPro" id="IPR045378">
    <property type="entry name" value="LNT_N"/>
</dbReference>
<keyword evidence="7 9" id="KW-0472">Membrane</keyword>
<protein>
    <recommendedName>
        <fullName evidence="9">Apolipoprotein N-acyltransferase</fullName>
        <shortName evidence="9">ALP N-acyltransferase</shortName>
        <ecNumber evidence="9">2.3.1.269</ecNumber>
    </recommendedName>
</protein>
<dbReference type="InterPro" id="IPR004563">
    <property type="entry name" value="Apolipo_AcylTrfase"/>
</dbReference>
<evidence type="ECO:0000259" key="10">
    <source>
        <dbReference type="PROSITE" id="PS50263"/>
    </source>
</evidence>
<evidence type="ECO:0000256" key="6">
    <source>
        <dbReference type="ARBA" id="ARBA00022989"/>
    </source>
</evidence>
<organism evidence="11 12">
    <name type="scientific">Ferrimonas lipolytica</name>
    <dbReference type="NCBI Taxonomy" id="2724191"/>
    <lineage>
        <taxon>Bacteria</taxon>
        <taxon>Pseudomonadati</taxon>
        <taxon>Pseudomonadota</taxon>
        <taxon>Gammaproteobacteria</taxon>
        <taxon>Alteromonadales</taxon>
        <taxon>Ferrimonadaceae</taxon>
        <taxon>Ferrimonas</taxon>
    </lineage>
</organism>
<evidence type="ECO:0000313" key="11">
    <source>
        <dbReference type="EMBL" id="QIZ75959.1"/>
    </source>
</evidence>
<keyword evidence="4 9" id="KW-0808">Transferase</keyword>
<comment type="subcellular location">
    <subcellularLocation>
        <location evidence="1 9">Cell membrane</location>
        <topology evidence="1 9">Multi-pass membrane protein</topology>
    </subcellularLocation>
</comment>
<feature type="transmembrane region" description="Helical" evidence="9">
    <location>
        <begin position="36"/>
        <end position="52"/>
    </location>
</feature>
<keyword evidence="3 9" id="KW-1003">Cell membrane</keyword>
<reference evidence="11 12" key="1">
    <citation type="submission" date="2020-04" db="EMBL/GenBank/DDBJ databases">
        <title>Ferrimonas sp. S7 isolated from sea water.</title>
        <authorList>
            <person name="Bae S.S."/>
            <person name="Baek K."/>
        </authorList>
    </citation>
    <scope>NUCLEOTIDE SEQUENCE [LARGE SCALE GENOMIC DNA]</scope>
    <source>
        <strain evidence="11 12">S7</strain>
    </source>
</reference>
<dbReference type="NCBIfam" id="TIGR00546">
    <property type="entry name" value="lnt"/>
    <property type="match status" value="1"/>
</dbReference>
<sequence length="518" mass="57129">MTQYQTKSAGLSSAVFYLLAFIAGALSHLAFAPYDYWLLLPLSLSALLLLSQQKSAKQGLLTGLAWGFGQFIFGLRWVHVSIAEFGGMPLVASLTLIALLALYLALYPALVIYALNRWCNGNHISRLCAFPALWLVGEYLRGAVMTGFPWLWSGYSQLNGPMASLIPLVGALGVGLLLSVAAVALSSLIQGHWRYAIPLLVIAALPFGFSKSQWIEPTGESRDVALVQGNIAQNMKWQQDQLWPTMLKYQQLSIPHFDADLIVWPEAAVPAPEAMVSDFLVQFEDGVTAAGSELITGIISMDDQRNFYNSLLVLNQPQRQQHFSPADDNRYHKHQLLPIGEFVPFQELLRPLAPFFNLPMSSFARGDLVQTNLHVADTNIAPAICYEIAFPELVRGAVNPATDMLLTVSNDAWFGQSIGPLQHMAIAQMRALELGKPLLRVTNNGVTAIVTPTGEIQSQLPQFVSGVLRDKVALYQGQTPFAQYGQAPLYWLAAVMLGWGLLISRLHRPRMRWRSSNA</sequence>
<dbReference type="PANTHER" id="PTHR38686">
    <property type="entry name" value="APOLIPOPROTEIN N-ACYLTRANSFERASE"/>
    <property type="match status" value="1"/>
</dbReference>
<comment type="pathway">
    <text evidence="9">Protein modification; lipoprotein biosynthesis (N-acyl transfer).</text>
</comment>
<dbReference type="Pfam" id="PF00795">
    <property type="entry name" value="CN_hydrolase"/>
    <property type="match status" value="1"/>
</dbReference>
<dbReference type="Proteomes" id="UP000501602">
    <property type="component" value="Chromosome"/>
</dbReference>
<accession>A0A6H1UBD7</accession>
<keyword evidence="5 9" id="KW-0812">Transmembrane</keyword>
<comment type="catalytic activity">
    <reaction evidence="9">
        <text>N-terminal S-1,2-diacyl-sn-glyceryl-L-cysteinyl-[lipoprotein] + a glycerophospholipid = N-acyl-S-1,2-diacyl-sn-glyceryl-L-cysteinyl-[lipoprotein] + a 2-acyl-sn-glycero-3-phospholipid + H(+)</text>
        <dbReference type="Rhea" id="RHEA:48228"/>
        <dbReference type="Rhea" id="RHEA-COMP:14681"/>
        <dbReference type="Rhea" id="RHEA-COMP:14684"/>
        <dbReference type="ChEBI" id="CHEBI:15378"/>
        <dbReference type="ChEBI" id="CHEBI:136912"/>
        <dbReference type="ChEBI" id="CHEBI:140656"/>
        <dbReference type="ChEBI" id="CHEBI:140657"/>
        <dbReference type="ChEBI" id="CHEBI:140660"/>
        <dbReference type="EC" id="2.3.1.269"/>
    </reaction>
</comment>
<evidence type="ECO:0000256" key="7">
    <source>
        <dbReference type="ARBA" id="ARBA00023136"/>
    </source>
</evidence>
<comment type="function">
    <text evidence="9">Catalyzes the phospholipid dependent N-acylation of the N-terminal cysteine of apolipoprotein, the last step in lipoprotein maturation.</text>
</comment>
<dbReference type="AlphaFoldDB" id="A0A6H1UBD7"/>
<feature type="domain" description="CN hydrolase" evidence="10">
    <location>
        <begin position="227"/>
        <end position="474"/>
    </location>
</feature>
<evidence type="ECO:0000256" key="3">
    <source>
        <dbReference type="ARBA" id="ARBA00022475"/>
    </source>
</evidence>
<feature type="transmembrane region" description="Helical" evidence="9">
    <location>
        <begin position="489"/>
        <end position="506"/>
    </location>
</feature>
<evidence type="ECO:0000256" key="1">
    <source>
        <dbReference type="ARBA" id="ARBA00004651"/>
    </source>
</evidence>
<evidence type="ECO:0000256" key="4">
    <source>
        <dbReference type="ARBA" id="ARBA00022679"/>
    </source>
</evidence>
<feature type="transmembrane region" description="Helical" evidence="9">
    <location>
        <begin position="90"/>
        <end position="115"/>
    </location>
</feature>
<dbReference type="PROSITE" id="PS50263">
    <property type="entry name" value="CN_HYDROLASE"/>
    <property type="match status" value="1"/>
</dbReference>
<gene>
    <name evidence="9 11" type="primary">lnt</name>
    <name evidence="11" type="ORF">HER31_03110</name>
</gene>
<keyword evidence="8 9" id="KW-0012">Acyltransferase</keyword>
<dbReference type="InterPro" id="IPR003010">
    <property type="entry name" value="C-N_Hydrolase"/>
</dbReference>
<dbReference type="CDD" id="cd07571">
    <property type="entry name" value="ALP_N-acyl_transferase"/>
    <property type="match status" value="1"/>
</dbReference>
<keyword evidence="11" id="KW-0449">Lipoprotein</keyword>
<dbReference type="UniPathway" id="UPA00666"/>
<feature type="transmembrane region" description="Helical" evidence="9">
    <location>
        <begin position="164"/>
        <end position="185"/>
    </location>
</feature>